<dbReference type="RefSeq" id="WP_121197977.1">
    <property type="nucleotide sequence ID" value="NZ_RBKU01000001.1"/>
</dbReference>
<evidence type="ECO:0000313" key="1">
    <source>
        <dbReference type="EMBL" id="RKR82365.1"/>
    </source>
</evidence>
<evidence type="ECO:0000313" key="2">
    <source>
        <dbReference type="Proteomes" id="UP000268007"/>
    </source>
</evidence>
<dbReference type="InterPro" id="IPR045788">
    <property type="entry name" value="MobC_2"/>
</dbReference>
<keyword evidence="2" id="KW-1185">Reference proteome</keyword>
<gene>
    <name evidence="1" type="ORF">BDD43_2542</name>
</gene>
<protein>
    <submittedName>
        <fullName evidence="1">Mobilization protein MobC</fullName>
    </submittedName>
</protein>
<dbReference type="AlphaFoldDB" id="A0A495J064"/>
<dbReference type="Proteomes" id="UP000268007">
    <property type="component" value="Unassembled WGS sequence"/>
</dbReference>
<dbReference type="OrthoDB" id="678846at2"/>
<comment type="caution">
    <text evidence="1">The sequence shown here is derived from an EMBL/GenBank/DDBJ whole genome shotgun (WGS) entry which is preliminary data.</text>
</comment>
<dbReference type="EMBL" id="RBKU01000001">
    <property type="protein sequence ID" value="RKR82365.1"/>
    <property type="molecule type" value="Genomic_DNA"/>
</dbReference>
<dbReference type="Pfam" id="PF19514">
    <property type="entry name" value="MobC_2"/>
    <property type="match status" value="1"/>
</dbReference>
<accession>A0A495J064</accession>
<organism evidence="1 2">
    <name type="scientific">Mucilaginibacter gracilis</name>
    <dbReference type="NCBI Taxonomy" id="423350"/>
    <lineage>
        <taxon>Bacteria</taxon>
        <taxon>Pseudomonadati</taxon>
        <taxon>Bacteroidota</taxon>
        <taxon>Sphingobacteriia</taxon>
        <taxon>Sphingobacteriales</taxon>
        <taxon>Sphingobacteriaceae</taxon>
        <taxon>Mucilaginibacter</taxon>
    </lineage>
</organism>
<reference evidence="1 2" key="1">
    <citation type="submission" date="2018-10" db="EMBL/GenBank/DDBJ databases">
        <title>Genomic Encyclopedia of Archaeal and Bacterial Type Strains, Phase II (KMG-II): from individual species to whole genera.</title>
        <authorList>
            <person name="Goeker M."/>
        </authorList>
    </citation>
    <scope>NUCLEOTIDE SEQUENCE [LARGE SCALE GENOMIC DNA]</scope>
    <source>
        <strain evidence="1 2">DSM 18602</strain>
    </source>
</reference>
<sequence>MPRRKTENPEELLSHNIIIRVTESLFNKLEKLRKESGVLSIADICRKILLNQKIKLLTYDATMNPVMEELALIRKELKAIGININQITRHFNADKVETHRGFYALKVAEQYKKVDERVEILLKIISKLADKWLQE</sequence>
<proteinExistence type="predicted"/>
<name>A0A495J064_9SPHI</name>